<proteinExistence type="predicted"/>
<feature type="domain" description="Putative zinc-finger" evidence="3">
    <location>
        <begin position="23"/>
        <end position="50"/>
    </location>
</feature>
<protein>
    <recommendedName>
        <fullName evidence="6">TonB C-terminal domain-containing protein</fullName>
    </recommendedName>
</protein>
<evidence type="ECO:0000313" key="5">
    <source>
        <dbReference type="Proteomes" id="UP000059542"/>
    </source>
</evidence>
<evidence type="ECO:0000259" key="3">
    <source>
        <dbReference type="Pfam" id="PF13490"/>
    </source>
</evidence>
<evidence type="ECO:0000256" key="1">
    <source>
        <dbReference type="SAM" id="MobiDB-lite"/>
    </source>
</evidence>
<evidence type="ECO:0000313" key="4">
    <source>
        <dbReference type="EMBL" id="ALW84458.1"/>
    </source>
</evidence>
<dbReference type="GO" id="GO:0055085">
    <property type="term" value="P:transmembrane transport"/>
    <property type="evidence" value="ECO:0007669"/>
    <property type="project" value="InterPro"/>
</dbReference>
<reference evidence="4 5" key="1">
    <citation type="submission" date="2015-12" db="EMBL/GenBank/DDBJ databases">
        <authorList>
            <person name="Shamseldin A."/>
            <person name="Moawad H."/>
            <person name="Abd El-Rahim W.M."/>
            <person name="Sadowsky M.J."/>
        </authorList>
    </citation>
    <scope>NUCLEOTIDE SEQUENCE [LARGE SCALE GENOMIC DNA]</scope>
    <source>
        <strain evidence="4 5">DG5B</strain>
    </source>
</reference>
<dbReference type="Pfam" id="PF13490">
    <property type="entry name" value="zf-HC2"/>
    <property type="match status" value="1"/>
</dbReference>
<dbReference type="SUPFAM" id="SSF74653">
    <property type="entry name" value="TolA/TonB C-terminal domain"/>
    <property type="match status" value="1"/>
</dbReference>
<feature type="compositionally biased region" description="Low complexity" evidence="1">
    <location>
        <begin position="126"/>
        <end position="136"/>
    </location>
</feature>
<gene>
    <name evidence="4" type="ORF">AUC43_04795</name>
</gene>
<sequence length="393" mass="40336">MLPADSPFAPLPAPGPHPATAELRAYAAGTLAPAEQHRIEAHALECERCAELVDGFSMTNAATTDQALTALRTRLQARTQLPEPGPVGTRWVWPRLAAAAALVGAVAGGIWSWEHKTSSTIAAHVESAPRSPASPTARREAAPPRPGASPATAEATPPQAPAATDYAAVAPAQEQRAVRGRRPVRRSRVSAVASPKRPAVASRVAQSGRASAPAPVGTDETASSHVISSAMPAAVSKSSVSLAQNDEAAREKDTLPDSVAAARGATMAGQPARAKALSPSPNVAMARVAAAPMPAALAIKPAPVGGQAALHDYLRREAAAFEPEPNAPRLSGTVRLQIVVGADGKVSSLKVLRGLRADYDAEALRIVCDGPAWQPGVAGGRRAPLPVELTVAF</sequence>
<dbReference type="InterPro" id="IPR041916">
    <property type="entry name" value="Anti_sigma_zinc_sf"/>
</dbReference>
<dbReference type="Gene3D" id="3.30.1150.10">
    <property type="match status" value="1"/>
</dbReference>
<dbReference type="EMBL" id="CP013909">
    <property type="protein sequence ID" value="ALW84458.1"/>
    <property type="molecule type" value="Genomic_DNA"/>
</dbReference>
<dbReference type="Gene3D" id="1.10.10.1320">
    <property type="entry name" value="Anti-sigma factor, zinc-finger domain"/>
    <property type="match status" value="1"/>
</dbReference>
<evidence type="ECO:0008006" key="6">
    <source>
        <dbReference type="Google" id="ProtNLM"/>
    </source>
</evidence>
<dbReference type="Pfam" id="PF03544">
    <property type="entry name" value="TonB_C"/>
    <property type="match status" value="1"/>
</dbReference>
<dbReference type="STRING" id="1411621.AUC43_04795"/>
<evidence type="ECO:0000259" key="2">
    <source>
        <dbReference type="Pfam" id="PF03544"/>
    </source>
</evidence>
<organism evidence="4 5">
    <name type="scientific">Hymenobacter sedentarius</name>
    <dbReference type="NCBI Taxonomy" id="1411621"/>
    <lineage>
        <taxon>Bacteria</taxon>
        <taxon>Pseudomonadati</taxon>
        <taxon>Bacteroidota</taxon>
        <taxon>Cytophagia</taxon>
        <taxon>Cytophagales</taxon>
        <taxon>Hymenobacteraceae</taxon>
        <taxon>Hymenobacter</taxon>
    </lineage>
</organism>
<dbReference type="InterPro" id="IPR027383">
    <property type="entry name" value="Znf_put"/>
</dbReference>
<dbReference type="RefSeq" id="WP_068190539.1">
    <property type="nucleotide sequence ID" value="NZ_CP013909.1"/>
</dbReference>
<feature type="domain" description="TonB C-terminal" evidence="2">
    <location>
        <begin position="329"/>
        <end position="393"/>
    </location>
</feature>
<dbReference type="Proteomes" id="UP000059542">
    <property type="component" value="Chromosome"/>
</dbReference>
<name>A0A0U4BL78_9BACT</name>
<feature type="compositionally biased region" description="Basic residues" evidence="1">
    <location>
        <begin position="178"/>
        <end position="188"/>
    </location>
</feature>
<dbReference type="OrthoDB" id="1112758at2"/>
<dbReference type="KEGG" id="hyg:AUC43_04795"/>
<dbReference type="AlphaFoldDB" id="A0A0U4BL78"/>
<dbReference type="InterPro" id="IPR037682">
    <property type="entry name" value="TonB_C"/>
</dbReference>
<feature type="region of interest" description="Disordered" evidence="1">
    <location>
        <begin position="124"/>
        <end position="225"/>
    </location>
</feature>
<keyword evidence="5" id="KW-1185">Reference proteome</keyword>
<accession>A0A0U4BL78</accession>
<feature type="compositionally biased region" description="Low complexity" evidence="1">
    <location>
        <begin position="148"/>
        <end position="172"/>
    </location>
</feature>